<gene>
    <name evidence="5" type="ORF">DPMN_015187</name>
</gene>
<reference evidence="5" key="2">
    <citation type="submission" date="2020-11" db="EMBL/GenBank/DDBJ databases">
        <authorList>
            <person name="McCartney M.A."/>
            <person name="Auch B."/>
            <person name="Kono T."/>
            <person name="Mallez S."/>
            <person name="Becker A."/>
            <person name="Gohl D.M."/>
            <person name="Silverstein K.A.T."/>
            <person name="Koren S."/>
            <person name="Bechman K.B."/>
            <person name="Herman A."/>
            <person name="Abrahante J.E."/>
            <person name="Garbe J."/>
        </authorList>
    </citation>
    <scope>NUCLEOTIDE SEQUENCE</scope>
    <source>
        <strain evidence="5">Duluth1</strain>
        <tissue evidence="5">Whole animal</tissue>
    </source>
</reference>
<dbReference type="InterPro" id="IPR010345">
    <property type="entry name" value="IL-17_fam"/>
</dbReference>
<comment type="subcellular location">
    <subcellularLocation>
        <location evidence="1">Secreted</location>
    </subcellularLocation>
</comment>
<keyword evidence="6" id="KW-1185">Reference proteome</keyword>
<proteinExistence type="inferred from homology"/>
<reference evidence="5" key="1">
    <citation type="journal article" date="2019" name="bioRxiv">
        <title>The Genome of the Zebra Mussel, Dreissena polymorpha: A Resource for Invasive Species Research.</title>
        <authorList>
            <person name="McCartney M.A."/>
            <person name="Auch B."/>
            <person name="Kono T."/>
            <person name="Mallez S."/>
            <person name="Zhang Y."/>
            <person name="Obille A."/>
            <person name="Becker A."/>
            <person name="Abrahante J.E."/>
            <person name="Garbe J."/>
            <person name="Badalamenti J.P."/>
            <person name="Herman A."/>
            <person name="Mangelson H."/>
            <person name="Liachko I."/>
            <person name="Sullivan S."/>
            <person name="Sone E.D."/>
            <person name="Koren S."/>
            <person name="Silverstein K.A.T."/>
            <person name="Beckman K.B."/>
            <person name="Gohl D.M."/>
        </authorList>
    </citation>
    <scope>NUCLEOTIDE SEQUENCE</scope>
    <source>
        <strain evidence="5">Duluth1</strain>
        <tissue evidence="5">Whole animal</tissue>
    </source>
</reference>
<dbReference type="GO" id="GO:0005125">
    <property type="term" value="F:cytokine activity"/>
    <property type="evidence" value="ECO:0007669"/>
    <property type="project" value="InterPro"/>
</dbReference>
<evidence type="ECO:0000256" key="1">
    <source>
        <dbReference type="ARBA" id="ARBA00004613"/>
    </source>
</evidence>
<name>A0A9D4NAW2_DREPO</name>
<evidence type="ECO:0000256" key="2">
    <source>
        <dbReference type="ARBA" id="ARBA00007236"/>
    </source>
</evidence>
<dbReference type="EMBL" id="JAIWYP010000001">
    <property type="protein sequence ID" value="KAH3891098.1"/>
    <property type="molecule type" value="Genomic_DNA"/>
</dbReference>
<sequence length="218" mass="24442">MIFSNSFQTSYFWHSFAAIYCTSALIHGLSNYSPYNHVIQGDADETLKHFSLQNGIVDLITRHVNIRKRSIEAHTVKAVEKTNSYTDETFICNQSRAIFSDNQTPVCPKTVSEGQSDPLNKRSTCPWDYVVDHDPERFPATILKARSACTTCIGNSLNECNAITQLMTVIIRRRLPGAADEYTSEKVQIDVPVAFTCAGRRLAPSSDSHKQDENVDYA</sequence>
<dbReference type="AlphaFoldDB" id="A0A9D4NAW2"/>
<protein>
    <submittedName>
        <fullName evidence="5">Uncharacterized protein</fullName>
    </submittedName>
</protein>
<comment type="similarity">
    <text evidence="2">Belongs to the IL-17 family.</text>
</comment>
<evidence type="ECO:0000313" key="5">
    <source>
        <dbReference type="EMBL" id="KAH3891098.1"/>
    </source>
</evidence>
<dbReference type="InterPro" id="IPR029034">
    <property type="entry name" value="Cystine-knot_cytokine"/>
</dbReference>
<comment type="caution">
    <text evidence="5">The sequence shown here is derived from an EMBL/GenBank/DDBJ whole genome shotgun (WGS) entry which is preliminary data.</text>
</comment>
<dbReference type="GO" id="GO:0005576">
    <property type="term" value="C:extracellular region"/>
    <property type="evidence" value="ECO:0007669"/>
    <property type="project" value="UniProtKB-SubCell"/>
</dbReference>
<dbReference type="Gene3D" id="2.10.90.10">
    <property type="entry name" value="Cystine-knot cytokines"/>
    <property type="match status" value="1"/>
</dbReference>
<dbReference type="Pfam" id="PF06083">
    <property type="entry name" value="IL17"/>
    <property type="match status" value="1"/>
</dbReference>
<evidence type="ECO:0000256" key="3">
    <source>
        <dbReference type="ARBA" id="ARBA00022525"/>
    </source>
</evidence>
<evidence type="ECO:0000256" key="4">
    <source>
        <dbReference type="ARBA" id="ARBA00022729"/>
    </source>
</evidence>
<keyword evidence="4" id="KW-0732">Signal</keyword>
<evidence type="ECO:0000313" key="6">
    <source>
        <dbReference type="Proteomes" id="UP000828390"/>
    </source>
</evidence>
<accession>A0A9D4NAW2</accession>
<organism evidence="5 6">
    <name type="scientific">Dreissena polymorpha</name>
    <name type="common">Zebra mussel</name>
    <name type="synonym">Mytilus polymorpha</name>
    <dbReference type="NCBI Taxonomy" id="45954"/>
    <lineage>
        <taxon>Eukaryota</taxon>
        <taxon>Metazoa</taxon>
        <taxon>Spiralia</taxon>
        <taxon>Lophotrochozoa</taxon>
        <taxon>Mollusca</taxon>
        <taxon>Bivalvia</taxon>
        <taxon>Autobranchia</taxon>
        <taxon>Heteroconchia</taxon>
        <taxon>Euheterodonta</taxon>
        <taxon>Imparidentia</taxon>
        <taxon>Neoheterodontei</taxon>
        <taxon>Myida</taxon>
        <taxon>Dreissenoidea</taxon>
        <taxon>Dreissenidae</taxon>
        <taxon>Dreissena</taxon>
    </lineage>
</organism>
<dbReference type="SUPFAM" id="SSF57501">
    <property type="entry name" value="Cystine-knot cytokines"/>
    <property type="match status" value="1"/>
</dbReference>
<dbReference type="Proteomes" id="UP000828390">
    <property type="component" value="Unassembled WGS sequence"/>
</dbReference>
<keyword evidence="3" id="KW-0964">Secreted</keyword>